<dbReference type="EnsemblMetazoa" id="XM_022814237">
    <property type="protein sequence ID" value="XP_022669972"/>
    <property type="gene ID" value="LOC111253952"/>
</dbReference>
<dbReference type="AlphaFoldDB" id="A0A7M7KSB7"/>
<dbReference type="GeneID" id="111253952"/>
<keyword evidence="4" id="KW-1185">Reference proteome</keyword>
<proteinExistence type="inferred from homology"/>
<dbReference type="KEGG" id="vde:111253952"/>
<evidence type="ECO:0000313" key="4">
    <source>
        <dbReference type="Proteomes" id="UP000594260"/>
    </source>
</evidence>
<dbReference type="FunCoup" id="A0A7M7KSB7">
    <property type="interactions" value="516"/>
</dbReference>
<comment type="similarity">
    <text evidence="1">Belongs to the FMC1 family.</text>
</comment>
<dbReference type="InParanoid" id="A0A7M7KSB7"/>
<dbReference type="InterPro" id="IPR037667">
    <property type="entry name" value="FMC1_homologue"/>
</dbReference>
<evidence type="ECO:0000256" key="2">
    <source>
        <dbReference type="ARBA" id="ARBA00013846"/>
    </source>
</evidence>
<name>A0A7M7KSB7_VARDE</name>
<evidence type="ECO:0000313" key="3">
    <source>
        <dbReference type="EnsemblMetazoa" id="XP_022669972"/>
    </source>
</evidence>
<dbReference type="OrthoDB" id="551431at2759"/>
<dbReference type="GO" id="GO:0005739">
    <property type="term" value="C:mitochondrion"/>
    <property type="evidence" value="ECO:0007669"/>
    <property type="project" value="TreeGrafter"/>
</dbReference>
<sequence length="139" mass="16148">MDPTVIVNLRKFVRNSEVIELLAIVINVSRKLTLRHLNRIRFRTQDLAKELRRNMPAKMKITDSPAVRFTLATARKHRETDERLCLQRQELINRLDTFTVYLQSSRRVAEITKQYHSHGERSIEEAASLVGLGLPKTKA</sequence>
<protein>
    <recommendedName>
        <fullName evidence="2">Protein FMC1 homolog</fullName>
    </recommendedName>
</protein>
<dbReference type="RefSeq" id="XP_022669972.1">
    <property type="nucleotide sequence ID" value="XM_022814237.1"/>
</dbReference>
<evidence type="ECO:0000256" key="1">
    <source>
        <dbReference type="ARBA" id="ARBA00009058"/>
    </source>
</evidence>
<accession>A0A7M7KSB7</accession>
<dbReference type="PANTHER" id="PTHR31716">
    <property type="entry name" value="PROTEIN FMC1 HOMOLOG"/>
    <property type="match status" value="1"/>
</dbReference>
<dbReference type="Proteomes" id="UP000594260">
    <property type="component" value="Unplaced"/>
</dbReference>
<dbReference type="PANTHER" id="PTHR31716:SF1">
    <property type="entry name" value="PROTEIN FMC1 HOMOLOG"/>
    <property type="match status" value="1"/>
</dbReference>
<organism evidence="3 4">
    <name type="scientific">Varroa destructor</name>
    <name type="common">Honeybee mite</name>
    <dbReference type="NCBI Taxonomy" id="109461"/>
    <lineage>
        <taxon>Eukaryota</taxon>
        <taxon>Metazoa</taxon>
        <taxon>Ecdysozoa</taxon>
        <taxon>Arthropoda</taxon>
        <taxon>Chelicerata</taxon>
        <taxon>Arachnida</taxon>
        <taxon>Acari</taxon>
        <taxon>Parasitiformes</taxon>
        <taxon>Mesostigmata</taxon>
        <taxon>Gamasina</taxon>
        <taxon>Dermanyssoidea</taxon>
        <taxon>Varroidae</taxon>
        <taxon>Varroa</taxon>
    </lineage>
</organism>
<reference evidence="3" key="1">
    <citation type="submission" date="2021-01" db="UniProtKB">
        <authorList>
            <consortium name="EnsemblMetazoa"/>
        </authorList>
    </citation>
    <scope>IDENTIFICATION</scope>
</reference>